<keyword evidence="3" id="KW-0233">DNA recombination</keyword>
<dbReference type="InterPro" id="IPR013762">
    <property type="entry name" value="Integrase-like_cat_sf"/>
</dbReference>
<evidence type="ECO:0000313" key="8">
    <source>
        <dbReference type="Proteomes" id="UP000193933"/>
    </source>
</evidence>
<organism evidence="7 8">
    <name type="scientific">Pantoea conspicua</name>
    <dbReference type="NCBI Taxonomy" id="472705"/>
    <lineage>
        <taxon>Bacteria</taxon>
        <taxon>Pseudomonadati</taxon>
        <taxon>Pseudomonadota</taxon>
        <taxon>Gammaproteobacteria</taxon>
        <taxon>Enterobacterales</taxon>
        <taxon>Erwiniaceae</taxon>
        <taxon>Pantoea</taxon>
    </lineage>
</organism>
<dbReference type="PANTHER" id="PTHR30349">
    <property type="entry name" value="PHAGE INTEGRASE-RELATED"/>
    <property type="match status" value="1"/>
</dbReference>
<dbReference type="InterPro" id="IPR022000">
    <property type="entry name" value="Min27-like_integrase_DNA_bind"/>
</dbReference>
<dbReference type="EMBL" id="MLFN01000001">
    <property type="protein sequence ID" value="ORM55924.1"/>
    <property type="molecule type" value="Genomic_DNA"/>
</dbReference>
<evidence type="ECO:0000256" key="3">
    <source>
        <dbReference type="ARBA" id="ARBA00023172"/>
    </source>
</evidence>
<accession>A0A1X1C2L5</accession>
<dbReference type="Gene3D" id="1.10.150.130">
    <property type="match status" value="1"/>
</dbReference>
<evidence type="ECO:0000256" key="4">
    <source>
        <dbReference type="PROSITE-ProRule" id="PRU01248"/>
    </source>
</evidence>
<evidence type="ECO:0000259" key="6">
    <source>
        <dbReference type="PROSITE" id="PS51900"/>
    </source>
</evidence>
<dbReference type="InterPro" id="IPR050090">
    <property type="entry name" value="Tyrosine_recombinase_XerCD"/>
</dbReference>
<dbReference type="InterPro" id="IPR010998">
    <property type="entry name" value="Integrase_recombinase_N"/>
</dbReference>
<reference evidence="7 8" key="1">
    <citation type="journal article" date="2017" name="Antonie Van Leeuwenhoek">
        <title>Phylogenomic resolution of the bacterial genus Pantoea and its relationship with Erwinia and Tatumella.</title>
        <authorList>
            <person name="Palmer M."/>
            <person name="Steenkamp E.T."/>
            <person name="Coetzee M.P."/>
            <person name="Chan W.Y."/>
            <person name="van Zyl E."/>
            <person name="De Maayer P."/>
            <person name="Coutinho T.A."/>
            <person name="Blom J."/>
            <person name="Smits T.H."/>
            <person name="Duffy B."/>
            <person name="Venter S.N."/>
        </authorList>
    </citation>
    <scope>NUCLEOTIDE SEQUENCE [LARGE SCALE GENOMIC DNA]</scope>
    <source>
        <strain evidence="7 8">LMG 24534</strain>
    </source>
</reference>
<dbReference type="GO" id="GO:0006310">
    <property type="term" value="P:DNA recombination"/>
    <property type="evidence" value="ECO:0007669"/>
    <property type="project" value="UniProtKB-KW"/>
</dbReference>
<dbReference type="InterPro" id="IPR002104">
    <property type="entry name" value="Integrase_catalytic"/>
</dbReference>
<evidence type="ECO:0000313" key="7">
    <source>
        <dbReference type="EMBL" id="ORM55924.1"/>
    </source>
</evidence>
<dbReference type="PROSITE" id="PS51900">
    <property type="entry name" value="CB"/>
    <property type="match status" value="1"/>
</dbReference>
<gene>
    <name evidence="7" type="ORF">HA41_00390</name>
</gene>
<feature type="domain" description="Core-binding (CB)" evidence="6">
    <location>
        <begin position="80"/>
        <end position="176"/>
    </location>
</feature>
<comment type="caution">
    <text evidence="7">The sequence shown here is derived from an EMBL/GenBank/DDBJ whole genome shotgun (WGS) entry which is preliminary data.</text>
</comment>
<dbReference type="Pfam" id="PF00589">
    <property type="entry name" value="Phage_integrase"/>
    <property type="match status" value="1"/>
</dbReference>
<dbReference type="GO" id="GO:0003677">
    <property type="term" value="F:DNA binding"/>
    <property type="evidence" value="ECO:0007669"/>
    <property type="project" value="UniProtKB-UniRule"/>
</dbReference>
<dbReference type="PROSITE" id="PS51898">
    <property type="entry name" value="TYR_RECOMBINASE"/>
    <property type="match status" value="1"/>
</dbReference>
<keyword evidence="2 4" id="KW-0238">DNA-binding</keyword>
<dbReference type="Proteomes" id="UP000193933">
    <property type="component" value="Unassembled WGS sequence"/>
</dbReference>
<dbReference type="GO" id="GO:0015074">
    <property type="term" value="P:DNA integration"/>
    <property type="evidence" value="ECO:0007669"/>
    <property type="project" value="UniProtKB-KW"/>
</dbReference>
<evidence type="ECO:0000256" key="1">
    <source>
        <dbReference type="ARBA" id="ARBA00022908"/>
    </source>
</evidence>
<dbReference type="RefSeq" id="WP_094119076.1">
    <property type="nucleotide sequence ID" value="NZ_MLFN01000001.1"/>
</dbReference>
<keyword evidence="8" id="KW-1185">Reference proteome</keyword>
<dbReference type="SUPFAM" id="SSF56349">
    <property type="entry name" value="DNA breaking-rejoining enzymes"/>
    <property type="match status" value="1"/>
</dbReference>
<evidence type="ECO:0000259" key="5">
    <source>
        <dbReference type="PROSITE" id="PS51898"/>
    </source>
</evidence>
<dbReference type="InterPro" id="IPR044068">
    <property type="entry name" value="CB"/>
</dbReference>
<dbReference type="Pfam" id="PF12167">
    <property type="entry name" value="Arm-DNA-bind_2"/>
    <property type="match status" value="1"/>
</dbReference>
<dbReference type="Gene3D" id="1.10.443.10">
    <property type="entry name" value="Intergrase catalytic core"/>
    <property type="match status" value="1"/>
</dbReference>
<dbReference type="PANTHER" id="PTHR30349:SF36">
    <property type="entry name" value="PROPHAGE INTEGRASE INTR-RELATED"/>
    <property type="match status" value="1"/>
</dbReference>
<feature type="domain" description="Tyr recombinase" evidence="5">
    <location>
        <begin position="197"/>
        <end position="408"/>
    </location>
</feature>
<name>A0A1X1C2L5_9GAMM</name>
<protein>
    <submittedName>
        <fullName evidence="7">Site-specific integrase</fullName>
    </submittedName>
</protein>
<proteinExistence type="predicted"/>
<sequence length="426" mass="47665">MAKYPTGVENHGGFLRIWFIYKGKRVREGLGLPDTPKNRKAAGELRASVCYQVKTGTFSYPDQFPGSPNAGKYGVQRRLVTLAELANKWLSVKEMDLTANALRHYRSYVGSCLDVIGHEKMADSVTQEDILIARKEMLTGIQRPRGRNPAPTGRGRTVPTVNSYFACLKGMFSFAAANGYVQRNPMETFSPLKKSRPAPDPLTREEYARVIAASPTEQMTNLIILAVNTGMRHGEIISLAWEDIDTVDWTVKIVRGQSMTNYFNPPKTDSGIRTIQLTAPAIEALKSQMVLTRMGQQHEVTIHLRQKEATRTDLCTFVFSPRITTRNGGTADWYTSGTINAAWRTMLRKAGVRMRKSYETRHTFACWALAAGANPNFVAHQMGHSSAQMLYNVYGKWMTENNHDQVALLNADFSQNAPPMPHKKTA</sequence>
<evidence type="ECO:0000256" key="2">
    <source>
        <dbReference type="ARBA" id="ARBA00023125"/>
    </source>
</evidence>
<keyword evidence="1" id="KW-0229">DNA integration</keyword>
<dbReference type="AlphaFoldDB" id="A0A1X1C2L5"/>
<dbReference type="OrthoDB" id="5391994at2"/>
<dbReference type="InterPro" id="IPR011010">
    <property type="entry name" value="DNA_brk_join_enz"/>
</dbReference>
<dbReference type="CDD" id="cd01189">
    <property type="entry name" value="INT_ICEBs1_C_like"/>
    <property type="match status" value="1"/>
</dbReference>